<evidence type="ECO:0000256" key="2">
    <source>
        <dbReference type="ARBA" id="ARBA00022448"/>
    </source>
</evidence>
<dbReference type="InterPro" id="IPR039426">
    <property type="entry name" value="TonB-dep_rcpt-like"/>
</dbReference>
<dbReference type="InterPro" id="IPR036942">
    <property type="entry name" value="Beta-barrel_TonB_sf"/>
</dbReference>
<dbReference type="GO" id="GO:0009279">
    <property type="term" value="C:cell outer membrane"/>
    <property type="evidence" value="ECO:0007669"/>
    <property type="project" value="UniProtKB-SubCell"/>
</dbReference>
<keyword evidence="6" id="KW-0998">Cell outer membrane</keyword>
<keyword evidence="8" id="KW-0675">Receptor</keyword>
<protein>
    <submittedName>
        <fullName evidence="8">TonB-dependent receptor</fullName>
    </submittedName>
</protein>
<feature type="non-terminal residue" evidence="8">
    <location>
        <position position="249"/>
    </location>
</feature>
<feature type="non-terminal residue" evidence="8">
    <location>
        <position position="1"/>
    </location>
</feature>
<evidence type="ECO:0000256" key="3">
    <source>
        <dbReference type="ARBA" id="ARBA00022692"/>
    </source>
</evidence>
<dbReference type="EMBL" id="AMCI01005227">
    <property type="protein sequence ID" value="EJW96548.1"/>
    <property type="molecule type" value="Genomic_DNA"/>
</dbReference>
<evidence type="ECO:0000256" key="4">
    <source>
        <dbReference type="ARBA" id="ARBA00023077"/>
    </source>
</evidence>
<keyword evidence="4" id="KW-0798">TonB box</keyword>
<keyword evidence="3" id="KW-0812">Transmembrane</keyword>
<sequence length="249" mass="28142">GYSNYDDRQEYADFIVNVNKHIKDFSLAANLGWSYSNYWAHERGYKGTLGGVTNDFNISNIDPSNGRVSEQGGDSKVRNHAIFANLEVGWRSMLYLTLTGRNDWNSRLVNTDEESFFYPSVGLSAILSEMFTLPEFISYLKIRGSFTEVGAPVSRSGLTPNTVTTPITGGTAQETGIYPFTDFKAERTRSYEFGLSLRLWKKFNAEVTYYKSNTKNQTFLGTLPEFTGYKTIYLQAGNVENRGWEASFN</sequence>
<evidence type="ECO:0000256" key="6">
    <source>
        <dbReference type="ARBA" id="ARBA00023237"/>
    </source>
</evidence>
<keyword evidence="2" id="KW-0813">Transport</keyword>
<dbReference type="Gene3D" id="2.40.170.20">
    <property type="entry name" value="TonB-dependent receptor, beta-barrel domain"/>
    <property type="match status" value="1"/>
</dbReference>
<keyword evidence="5" id="KW-0472">Membrane</keyword>
<evidence type="ECO:0000259" key="7">
    <source>
        <dbReference type="Pfam" id="PF00593"/>
    </source>
</evidence>
<proteinExistence type="predicted"/>
<accession>J9FQ16</accession>
<evidence type="ECO:0000313" key="8">
    <source>
        <dbReference type="EMBL" id="EJW96548.1"/>
    </source>
</evidence>
<dbReference type="Pfam" id="PF00593">
    <property type="entry name" value="TonB_dep_Rec_b-barrel"/>
    <property type="match status" value="1"/>
</dbReference>
<feature type="domain" description="TonB-dependent receptor-like beta-barrel" evidence="7">
    <location>
        <begin position="4"/>
        <end position="248"/>
    </location>
</feature>
<evidence type="ECO:0000256" key="1">
    <source>
        <dbReference type="ARBA" id="ARBA00004571"/>
    </source>
</evidence>
<gene>
    <name evidence="8" type="ORF">EVA_15345</name>
</gene>
<comment type="subcellular location">
    <subcellularLocation>
        <location evidence="1">Cell outer membrane</location>
        <topology evidence="1">Multi-pass membrane protein</topology>
    </subcellularLocation>
</comment>
<dbReference type="PROSITE" id="PS52016">
    <property type="entry name" value="TONB_DEPENDENT_REC_3"/>
    <property type="match status" value="1"/>
</dbReference>
<dbReference type="SUPFAM" id="SSF56935">
    <property type="entry name" value="Porins"/>
    <property type="match status" value="1"/>
</dbReference>
<dbReference type="AlphaFoldDB" id="J9FQ16"/>
<organism evidence="8">
    <name type="scientific">gut metagenome</name>
    <dbReference type="NCBI Taxonomy" id="749906"/>
    <lineage>
        <taxon>unclassified sequences</taxon>
        <taxon>metagenomes</taxon>
        <taxon>organismal metagenomes</taxon>
    </lineage>
</organism>
<reference evidence="8" key="1">
    <citation type="journal article" date="2012" name="PLoS ONE">
        <title>Gene sets for utilization of primary and secondary nutrition supplies in the distal gut of endangered iberian lynx.</title>
        <authorList>
            <person name="Alcaide M."/>
            <person name="Messina E."/>
            <person name="Richter M."/>
            <person name="Bargiela R."/>
            <person name="Peplies J."/>
            <person name="Huws S.A."/>
            <person name="Newbold C.J."/>
            <person name="Golyshin P.N."/>
            <person name="Simon M.A."/>
            <person name="Lopez G."/>
            <person name="Yakimov M.M."/>
            <person name="Ferrer M."/>
        </authorList>
    </citation>
    <scope>NUCLEOTIDE SEQUENCE</scope>
</reference>
<dbReference type="InterPro" id="IPR000531">
    <property type="entry name" value="Beta-barrel_TonB"/>
</dbReference>
<comment type="caution">
    <text evidence="8">The sequence shown here is derived from an EMBL/GenBank/DDBJ whole genome shotgun (WGS) entry which is preliminary data.</text>
</comment>
<evidence type="ECO:0000256" key="5">
    <source>
        <dbReference type="ARBA" id="ARBA00023136"/>
    </source>
</evidence>
<name>J9FQ16_9ZZZZ</name>